<dbReference type="Gene3D" id="3.40.50.150">
    <property type="entry name" value="Vaccinia Virus protein VP39"/>
    <property type="match status" value="1"/>
</dbReference>
<dbReference type="GO" id="GO:0032259">
    <property type="term" value="P:methylation"/>
    <property type="evidence" value="ECO:0007669"/>
    <property type="project" value="UniProtKB-KW"/>
</dbReference>
<keyword evidence="2" id="KW-0489">Methyltransferase</keyword>
<dbReference type="OrthoDB" id="9804312at2"/>
<protein>
    <submittedName>
        <fullName evidence="2">Methyltransferase type 11</fullName>
    </submittedName>
</protein>
<keyword evidence="2" id="KW-0808">Transferase</keyword>
<reference evidence="2 3" key="1">
    <citation type="journal article" date="2011" name="Stand. Genomic Sci.">
        <title>Complete genome sequence of Nitratifractor salsuginis type strain (E9I37-1).</title>
        <authorList>
            <person name="Anderson I."/>
            <person name="Sikorski J."/>
            <person name="Zeytun A."/>
            <person name="Nolan M."/>
            <person name="Lapidus A."/>
            <person name="Lucas S."/>
            <person name="Hammon N."/>
            <person name="Deshpande S."/>
            <person name="Cheng J.F."/>
            <person name="Tapia R."/>
            <person name="Han C."/>
            <person name="Goodwin L."/>
            <person name="Pitluck S."/>
            <person name="Liolios K."/>
            <person name="Pagani I."/>
            <person name="Ivanova N."/>
            <person name="Huntemann M."/>
            <person name="Mavromatis K."/>
            <person name="Ovchinikova G."/>
            <person name="Pati A."/>
            <person name="Chen A."/>
            <person name="Palaniappan K."/>
            <person name="Land M."/>
            <person name="Hauser L."/>
            <person name="Brambilla E.M."/>
            <person name="Ngatchou-Djao O.D."/>
            <person name="Rohde M."/>
            <person name="Tindall B.J."/>
            <person name="Goker M."/>
            <person name="Detter J.C."/>
            <person name="Woyke T."/>
            <person name="Bristow J."/>
            <person name="Eisen J.A."/>
            <person name="Markowitz V."/>
            <person name="Hugenholtz P."/>
            <person name="Klenk H.P."/>
            <person name="Kyrpides N.C."/>
        </authorList>
    </citation>
    <scope>NUCLEOTIDE SEQUENCE [LARGE SCALE GENOMIC DNA]</scope>
    <source>
        <strain evidence="3">DSM 16511 / JCM 12458 / E9I37-1</strain>
    </source>
</reference>
<evidence type="ECO:0000259" key="1">
    <source>
        <dbReference type="Pfam" id="PF13847"/>
    </source>
</evidence>
<dbReference type="InterPro" id="IPR029063">
    <property type="entry name" value="SAM-dependent_MTases_sf"/>
</dbReference>
<dbReference type="CDD" id="cd02440">
    <property type="entry name" value="AdoMet_MTases"/>
    <property type="match status" value="1"/>
</dbReference>
<dbReference type="SUPFAM" id="SSF53335">
    <property type="entry name" value="S-adenosyl-L-methionine-dependent methyltransferases"/>
    <property type="match status" value="1"/>
</dbReference>
<dbReference type="InterPro" id="IPR025714">
    <property type="entry name" value="Methyltranfer_dom"/>
</dbReference>
<dbReference type="eggNOG" id="COG2226">
    <property type="taxonomic scope" value="Bacteria"/>
</dbReference>
<evidence type="ECO:0000313" key="2">
    <source>
        <dbReference type="EMBL" id="ADV46716.1"/>
    </source>
</evidence>
<feature type="domain" description="Methyltransferase" evidence="1">
    <location>
        <begin position="47"/>
        <end position="156"/>
    </location>
</feature>
<dbReference type="Pfam" id="PF13847">
    <property type="entry name" value="Methyltransf_31"/>
    <property type="match status" value="1"/>
</dbReference>
<reference evidence="3" key="2">
    <citation type="submission" date="2011-01" db="EMBL/GenBank/DDBJ databases">
        <title>The complete genome of Nitratifractor salsuginis DSM 16511.</title>
        <authorList>
            <consortium name="US DOE Joint Genome Institute (JGI-PGF)"/>
            <person name="Lucas S."/>
            <person name="Copeland A."/>
            <person name="Lapidus A."/>
            <person name="Bruce D."/>
            <person name="Goodwin L."/>
            <person name="Pitluck S."/>
            <person name="Kyrpides N."/>
            <person name="Mavromatis K."/>
            <person name="Ivanova N."/>
            <person name="Mikhailova N."/>
            <person name="Zeytun A."/>
            <person name="Detter J.C."/>
            <person name="Tapia R."/>
            <person name="Han C."/>
            <person name="Land M."/>
            <person name="Hauser L."/>
            <person name="Markowitz V."/>
            <person name="Cheng J.-F."/>
            <person name="Hugenholtz P."/>
            <person name="Woyke T."/>
            <person name="Wu D."/>
            <person name="Tindall B."/>
            <person name="Schuetze A."/>
            <person name="Brambilla E."/>
            <person name="Klenk H.-P."/>
            <person name="Eisen J.A."/>
        </authorList>
    </citation>
    <scope>NUCLEOTIDE SEQUENCE [LARGE SCALE GENOMIC DNA]</scope>
    <source>
        <strain evidence="3">DSM 16511 / JCM 12458 / E9I37-1</strain>
    </source>
</reference>
<dbReference type="PANTHER" id="PTHR43861">
    <property type="entry name" value="TRANS-ACONITATE 2-METHYLTRANSFERASE-RELATED"/>
    <property type="match status" value="1"/>
</dbReference>
<dbReference type="AlphaFoldDB" id="E6WZS5"/>
<dbReference type="STRING" id="749222.Nitsa_1468"/>
<proteinExistence type="predicted"/>
<dbReference type="KEGG" id="nsa:Nitsa_1468"/>
<dbReference type="HOGENOM" id="CLU_1275957_0_0_7"/>
<organism evidence="2 3">
    <name type="scientific">Nitratifractor salsuginis (strain DSM 16511 / JCM 12458 / E9I37-1)</name>
    <dbReference type="NCBI Taxonomy" id="749222"/>
    <lineage>
        <taxon>Bacteria</taxon>
        <taxon>Pseudomonadati</taxon>
        <taxon>Campylobacterota</taxon>
        <taxon>Epsilonproteobacteria</taxon>
        <taxon>Campylobacterales</taxon>
        <taxon>Sulfurovaceae</taxon>
        <taxon>Nitratifractor</taxon>
    </lineage>
</organism>
<dbReference type="RefSeq" id="WP_013554405.1">
    <property type="nucleotide sequence ID" value="NC_014935.1"/>
</dbReference>
<dbReference type="PANTHER" id="PTHR43861:SF1">
    <property type="entry name" value="TRANS-ACONITATE 2-METHYLTRANSFERASE"/>
    <property type="match status" value="1"/>
</dbReference>
<gene>
    <name evidence="2" type="ordered locus">Nitsa_1468</name>
</gene>
<dbReference type="Proteomes" id="UP000008633">
    <property type="component" value="Chromosome"/>
</dbReference>
<dbReference type="EMBL" id="CP002452">
    <property type="protein sequence ID" value="ADV46716.1"/>
    <property type="molecule type" value="Genomic_DNA"/>
</dbReference>
<evidence type="ECO:0000313" key="3">
    <source>
        <dbReference type="Proteomes" id="UP000008633"/>
    </source>
</evidence>
<dbReference type="GO" id="GO:0008168">
    <property type="term" value="F:methyltransferase activity"/>
    <property type="evidence" value="ECO:0007669"/>
    <property type="project" value="UniProtKB-KW"/>
</dbReference>
<sequence length="217" mass="24928">MTQLRQEDSKVEVSGFEAKYYDTLMDLITLGWYPSFIRRAIADLGLKQGDRVLDLGAGTGRNALLMREYVGEEGQIVGLEIGEEMQRQFLRKTGPYPNIVMVERRIDEPLPYEEEFDLAFISFVLHGFIQEKRDAIIANATRALKPGGTFAILDYNNFDVDQAPAWVRFAIRKVECPLAEDFIRRDTRKMLETHGFGDFSQTEYLKGHIRLLQGKKL</sequence>
<accession>E6WZS5</accession>
<name>E6WZS5_NITSE</name>
<keyword evidence="3" id="KW-1185">Reference proteome</keyword>